<feature type="compositionally biased region" description="Basic and acidic residues" evidence="3">
    <location>
        <begin position="779"/>
        <end position="788"/>
    </location>
</feature>
<feature type="region of interest" description="Disordered" evidence="3">
    <location>
        <begin position="338"/>
        <end position="497"/>
    </location>
</feature>
<evidence type="ECO:0000313" key="5">
    <source>
        <dbReference type="Proteomes" id="UP000189701"/>
    </source>
</evidence>
<feature type="compositionally biased region" description="Basic and acidic residues" evidence="3">
    <location>
        <begin position="424"/>
        <end position="433"/>
    </location>
</feature>
<feature type="compositionally biased region" description="Polar residues" evidence="3">
    <location>
        <begin position="484"/>
        <end position="495"/>
    </location>
</feature>
<dbReference type="GeneID" id="104216254"/>
<feature type="region of interest" description="Disordered" evidence="3">
    <location>
        <begin position="274"/>
        <end position="319"/>
    </location>
</feature>
<dbReference type="Pfam" id="PF02179">
    <property type="entry name" value="BAG"/>
    <property type="match status" value="1"/>
</dbReference>
<dbReference type="PROSITE" id="PS51035">
    <property type="entry name" value="BAG"/>
    <property type="match status" value="1"/>
</dbReference>
<keyword evidence="2" id="KW-0175">Coiled coil</keyword>
<dbReference type="Gene3D" id="1.20.58.120">
    <property type="entry name" value="BAG domain"/>
    <property type="match status" value="1"/>
</dbReference>
<evidence type="ECO:0000256" key="3">
    <source>
        <dbReference type="SAM" id="MobiDB-lite"/>
    </source>
</evidence>
<dbReference type="OrthoDB" id="787121at2759"/>
<dbReference type="KEGG" id="nsy:104216254"/>
<dbReference type="STRING" id="4096.A0A1U7VRQ3"/>
<keyword evidence="1" id="KW-0143">Chaperone</keyword>
<proteinExistence type="predicted"/>
<feature type="region of interest" description="Disordered" evidence="3">
    <location>
        <begin position="753"/>
        <end position="797"/>
    </location>
</feature>
<accession>A0A1U7VRQ3</accession>
<protein>
    <submittedName>
        <fullName evidence="6">BAG family molecular chaperone regulator 6</fullName>
    </submittedName>
</protein>
<dbReference type="PANTHER" id="PTHR33322">
    <property type="entry name" value="BAG DOMAIN CONTAINING PROTEIN, EXPRESSED"/>
    <property type="match status" value="1"/>
</dbReference>
<reference evidence="6" key="2">
    <citation type="submission" date="2025-08" db="UniProtKB">
        <authorList>
            <consortium name="RefSeq"/>
        </authorList>
    </citation>
    <scope>IDENTIFICATION</scope>
    <source>
        <tissue evidence="6">Leaf</tissue>
    </source>
</reference>
<feature type="coiled-coil region" evidence="2">
    <location>
        <begin position="626"/>
        <end position="653"/>
    </location>
</feature>
<feature type="coiled-coil region" evidence="2">
    <location>
        <begin position="572"/>
        <end position="599"/>
    </location>
</feature>
<evidence type="ECO:0000256" key="1">
    <source>
        <dbReference type="ARBA" id="ARBA00023186"/>
    </source>
</evidence>
<feature type="coiled-coil region" evidence="2">
    <location>
        <begin position="1203"/>
        <end position="1251"/>
    </location>
</feature>
<dbReference type="InterPro" id="IPR003103">
    <property type="entry name" value="BAG_domain"/>
</dbReference>
<dbReference type="SUPFAM" id="SSF63491">
    <property type="entry name" value="BAG domain"/>
    <property type="match status" value="1"/>
</dbReference>
<dbReference type="InterPro" id="IPR040400">
    <property type="entry name" value="BAG5/6/7/8"/>
</dbReference>
<feature type="compositionally biased region" description="Basic and acidic residues" evidence="3">
    <location>
        <begin position="339"/>
        <end position="365"/>
    </location>
</feature>
<evidence type="ECO:0000259" key="4">
    <source>
        <dbReference type="PROSITE" id="PS51035"/>
    </source>
</evidence>
<keyword evidence="5" id="KW-1185">Reference proteome</keyword>
<sequence>MYPMYGFMDTHPYQRNRVPHNPPYYPQFEPNHHHLNIDPATSSVAYESWPCGGNYGHPYPPQCHSCCIHNNSPSQCAFGPPYPYLPLPPYNNCSNPAYPVMYAANYVSPHFTMEQPRYEYDKNMGSGHHFCGCPNHPCYTKGGSNIKIEEQDQDKKNESNESLVPFGFKNCPYPVLWMPPDYMMNSAHVKPNGFEGKRDEVKDVKPYGDCRSFEQPNIWNVWSPYQGNNSELPKQRGDPPRKQHHDDMNKKQFPFPIIWMPYKPEEIDGKVSKETGVDQEQTSPLKSTIPKLHDVEEDRSDSRENVVNRGSEIHGKGLNKDSVTKIIPVRQMEQIEDVLDGKPEDASKQHDVDAKEKKTTEDGGKKQSSSPTKSSKLPPVCLRVDPLPRKKSSNGSSRSPSPPGGKRKLVDSPSDSSKPPILSNEKENVHLDKSSTTATPEKSIEVDPSEGKRKVVKVAQGTSKEDKLQDQYTVFPDLKGKARGQSSEGDTSKATNELKHQPDGVAAEPQSNNQGHQIGEAREAAKGNAGLVVYMKPDRSKLSDDNAATVIQSAYRGFNVRRWEPLKKLKQITKIKEQMAELKNCIQALESSADNKQRTILTEAIMGLLLKLDAIQGLHPTVREYRKSVAKELVSLQEKLDLLNCKKQLAESEQALTAQSSGDACRTVEDNISMQGGREVPKFEQDDDLARGDEEIKVHAKEPCQEQPLCAAETLPNSHHVGNAEEVVGKEESENVEEVVENFSSGGAVEMVDEATESLSESKENLNDKSPDENTVVVEKSEEHDKAEQSLPNPIPFSVDLTENLGLEVRGCGLKGKGGGVDELEELPQGVLDEETSVQGSTEIRKDEVLQHDNGNLTAHIPEEKVSDTERREHHHLEALGETLVVLGPMNIHSSNGQKENSEVLETDKTVRVDAPEQEKEDLRPLNEDGKISDVDAKVGMEEDGEERGQCSTGSDAFPIYSQEEAITMKQSTDATNMEELETTGVLQEKMQNAVERDIEILNSKKTIEVSAEPQLFTATIDEAKEYYAQDKQNVGEENMEVQGEELPARSDALPARSDALVSVLKSEHKENNVEVEQRHLEENFEMQEEEPVAADNPAPMTEEPVDESIVMTAPKSEAVTTETQLLGEKELGVAEDRSTYPSTCDTVEGNSADAVCSFGSTPNEAQVMDAKELKEWKRVEMSPSSPTASQVSFDSDAFSESSQKLIEENEKLREMMEKLIKAGKEQLTVVSSLSGRVKDLEKRLSRKKKLRLRRYRVPRAGSVCMKPLNDSLKDRAAGLAM</sequence>
<evidence type="ECO:0000313" key="6">
    <source>
        <dbReference type="RefSeq" id="XP_009764575.1"/>
    </source>
</evidence>
<feature type="domain" description="BAG" evidence="4">
    <location>
        <begin position="571"/>
        <end position="644"/>
    </location>
</feature>
<dbReference type="GO" id="GO:0051087">
    <property type="term" value="F:protein-folding chaperone binding"/>
    <property type="evidence" value="ECO:0007669"/>
    <property type="project" value="InterPro"/>
</dbReference>
<evidence type="ECO:0000256" key="2">
    <source>
        <dbReference type="SAM" id="Coils"/>
    </source>
</evidence>
<gene>
    <name evidence="6" type="primary">LOC104216254</name>
</gene>
<feature type="region of interest" description="Disordered" evidence="3">
    <location>
        <begin position="224"/>
        <end position="249"/>
    </location>
</feature>
<organism evidence="5 6">
    <name type="scientific">Nicotiana sylvestris</name>
    <name type="common">Wood tobacco</name>
    <name type="synonym">South American tobacco</name>
    <dbReference type="NCBI Taxonomy" id="4096"/>
    <lineage>
        <taxon>Eukaryota</taxon>
        <taxon>Viridiplantae</taxon>
        <taxon>Streptophyta</taxon>
        <taxon>Embryophyta</taxon>
        <taxon>Tracheophyta</taxon>
        <taxon>Spermatophyta</taxon>
        <taxon>Magnoliopsida</taxon>
        <taxon>eudicotyledons</taxon>
        <taxon>Gunneridae</taxon>
        <taxon>Pentapetalae</taxon>
        <taxon>asterids</taxon>
        <taxon>lamiids</taxon>
        <taxon>Solanales</taxon>
        <taxon>Solanaceae</taxon>
        <taxon>Nicotianoideae</taxon>
        <taxon>Nicotianeae</taxon>
        <taxon>Nicotiana</taxon>
    </lineage>
</organism>
<dbReference type="GO" id="GO:0006457">
    <property type="term" value="P:protein folding"/>
    <property type="evidence" value="ECO:0007669"/>
    <property type="project" value="TreeGrafter"/>
</dbReference>
<dbReference type="eggNOG" id="ENOG502QRHM">
    <property type="taxonomic scope" value="Eukaryota"/>
</dbReference>
<name>A0A1U7VRQ3_NICSY</name>
<feature type="compositionally biased region" description="Basic and acidic residues" evidence="3">
    <location>
        <begin position="442"/>
        <end position="453"/>
    </location>
</feature>
<dbReference type="SMART" id="SM00264">
    <property type="entry name" value="BAG"/>
    <property type="match status" value="1"/>
</dbReference>
<dbReference type="RefSeq" id="XP_009764575.1">
    <property type="nucleotide sequence ID" value="XM_009766273.1"/>
</dbReference>
<feature type="compositionally biased region" description="Basic and acidic residues" evidence="3">
    <location>
        <begin position="233"/>
        <end position="249"/>
    </location>
</feature>
<feature type="compositionally biased region" description="Basic and acidic residues" evidence="3">
    <location>
        <begin position="760"/>
        <end position="772"/>
    </location>
</feature>
<dbReference type="GO" id="GO:0009506">
    <property type="term" value="C:plasmodesma"/>
    <property type="evidence" value="ECO:0007669"/>
    <property type="project" value="TreeGrafter"/>
</dbReference>
<feature type="compositionally biased region" description="Basic and acidic residues" evidence="3">
    <location>
        <begin position="291"/>
        <end position="319"/>
    </location>
</feature>
<dbReference type="Proteomes" id="UP000189701">
    <property type="component" value="Unplaced"/>
</dbReference>
<reference evidence="5" key="1">
    <citation type="journal article" date="2013" name="Genome Biol.">
        <title>Reference genomes and transcriptomes of Nicotiana sylvestris and Nicotiana tomentosiformis.</title>
        <authorList>
            <person name="Sierro N."/>
            <person name="Battey J.N."/>
            <person name="Ouadi S."/>
            <person name="Bovet L."/>
            <person name="Goepfert S."/>
            <person name="Bakaher N."/>
            <person name="Peitsch M.C."/>
            <person name="Ivanov N.V."/>
        </authorList>
    </citation>
    <scope>NUCLEOTIDE SEQUENCE [LARGE SCALE GENOMIC DNA]</scope>
</reference>
<feature type="compositionally biased region" description="Low complexity" evidence="3">
    <location>
        <begin position="366"/>
        <end position="379"/>
    </location>
</feature>
<dbReference type="InterPro" id="IPR036533">
    <property type="entry name" value="BAG_dom_sf"/>
</dbReference>
<dbReference type="FunFam" id="1.20.58.120:FF:000010">
    <property type="entry name" value="BAG family molecular chaperone regulator 6"/>
    <property type="match status" value="1"/>
</dbReference>
<dbReference type="PANTHER" id="PTHR33322:SF16">
    <property type="entry name" value="BAG FAMILY MOLECULAR CHAPERONE REGULATOR 6"/>
    <property type="match status" value="1"/>
</dbReference>